<feature type="compositionally biased region" description="Low complexity" evidence="5">
    <location>
        <begin position="103"/>
        <end position="126"/>
    </location>
</feature>
<keyword evidence="3 6" id="KW-1133">Transmembrane helix</keyword>
<dbReference type="AlphaFoldDB" id="A0A8H3ILZ0"/>
<evidence type="ECO:0000256" key="1">
    <source>
        <dbReference type="ARBA" id="ARBA00004167"/>
    </source>
</evidence>
<evidence type="ECO:0000313" key="8">
    <source>
        <dbReference type="Proteomes" id="UP000664521"/>
    </source>
</evidence>
<dbReference type="GO" id="GO:0016020">
    <property type="term" value="C:membrane"/>
    <property type="evidence" value="ECO:0007669"/>
    <property type="project" value="UniProtKB-SubCell"/>
</dbReference>
<reference evidence="7" key="1">
    <citation type="submission" date="2021-03" db="EMBL/GenBank/DDBJ databases">
        <authorList>
            <person name="Tagirdzhanova G."/>
        </authorList>
    </citation>
    <scope>NUCLEOTIDE SEQUENCE</scope>
</reference>
<evidence type="ECO:0000256" key="5">
    <source>
        <dbReference type="SAM" id="MobiDB-lite"/>
    </source>
</evidence>
<organism evidence="7 8">
    <name type="scientific">Heterodermia speciosa</name>
    <dbReference type="NCBI Taxonomy" id="116794"/>
    <lineage>
        <taxon>Eukaryota</taxon>
        <taxon>Fungi</taxon>
        <taxon>Dikarya</taxon>
        <taxon>Ascomycota</taxon>
        <taxon>Pezizomycotina</taxon>
        <taxon>Lecanoromycetes</taxon>
        <taxon>OSLEUM clade</taxon>
        <taxon>Lecanoromycetidae</taxon>
        <taxon>Caliciales</taxon>
        <taxon>Physciaceae</taxon>
        <taxon>Heterodermia</taxon>
    </lineage>
</organism>
<gene>
    <name evidence="7" type="ORF">HETSPECPRED_005943</name>
</gene>
<dbReference type="Proteomes" id="UP000664521">
    <property type="component" value="Unassembled WGS sequence"/>
</dbReference>
<name>A0A8H3ILZ0_9LECA</name>
<dbReference type="OrthoDB" id="5215637at2759"/>
<dbReference type="GO" id="GO:0071944">
    <property type="term" value="C:cell periphery"/>
    <property type="evidence" value="ECO:0007669"/>
    <property type="project" value="UniProtKB-ARBA"/>
</dbReference>
<proteinExistence type="predicted"/>
<feature type="transmembrane region" description="Helical" evidence="6">
    <location>
        <begin position="157"/>
        <end position="178"/>
    </location>
</feature>
<keyword evidence="2 6" id="KW-0812">Transmembrane</keyword>
<evidence type="ECO:0000256" key="4">
    <source>
        <dbReference type="ARBA" id="ARBA00023136"/>
    </source>
</evidence>
<dbReference type="PANTHER" id="PTHR15549:SF26">
    <property type="entry name" value="AXIAL BUDDING PATTERN PROTEIN 2-RELATED"/>
    <property type="match status" value="1"/>
</dbReference>
<keyword evidence="4 6" id="KW-0472">Membrane</keyword>
<evidence type="ECO:0000313" key="7">
    <source>
        <dbReference type="EMBL" id="CAF9925825.1"/>
    </source>
</evidence>
<comment type="subcellular location">
    <subcellularLocation>
        <location evidence="1">Membrane</location>
        <topology evidence="1">Single-pass membrane protein</topology>
    </subcellularLocation>
</comment>
<sequence>MIERDVSGSDSLGLDLNEETDPLTQHFSYANNVTICDDGTVCPNPNNETCCTKHKGRTEINYHNQARLPESVTGLASYYAQAGYTIPGASTTPLVEVHAAQSSSVPRSATQSSTSSLSSSVVKTTQRSASVTTSTAAEQTLISSVSTSSGLSAGAKAGIGVGVGVAAMICATIAFVFYTRQRKHFKSDEAGMTRDDAYLTESKDRYQCAAAEYQVQELGTDAAKYEADALIETQPNSPHEVPG</sequence>
<dbReference type="EMBL" id="CAJPDS010000039">
    <property type="protein sequence ID" value="CAF9925825.1"/>
    <property type="molecule type" value="Genomic_DNA"/>
</dbReference>
<feature type="region of interest" description="Disordered" evidence="5">
    <location>
        <begin position="103"/>
        <end position="130"/>
    </location>
</feature>
<evidence type="ECO:0000256" key="3">
    <source>
        <dbReference type="ARBA" id="ARBA00022989"/>
    </source>
</evidence>
<evidence type="ECO:0000256" key="6">
    <source>
        <dbReference type="SAM" id="Phobius"/>
    </source>
</evidence>
<keyword evidence="8" id="KW-1185">Reference proteome</keyword>
<comment type="caution">
    <text evidence="7">The sequence shown here is derived from an EMBL/GenBank/DDBJ whole genome shotgun (WGS) entry which is preliminary data.</text>
</comment>
<dbReference type="InterPro" id="IPR051694">
    <property type="entry name" value="Immunoregulatory_rcpt-like"/>
</dbReference>
<dbReference type="PANTHER" id="PTHR15549">
    <property type="entry name" value="PAIRED IMMUNOGLOBULIN-LIKE TYPE 2 RECEPTOR"/>
    <property type="match status" value="1"/>
</dbReference>
<protein>
    <submittedName>
        <fullName evidence="7">Uncharacterized protein</fullName>
    </submittedName>
</protein>
<accession>A0A8H3ILZ0</accession>
<evidence type="ECO:0000256" key="2">
    <source>
        <dbReference type="ARBA" id="ARBA00022692"/>
    </source>
</evidence>